<evidence type="ECO:0000313" key="10">
    <source>
        <dbReference type="Proteomes" id="UP000093173"/>
    </source>
</evidence>
<keyword evidence="10" id="KW-1185">Reference proteome</keyword>
<dbReference type="Proteomes" id="UP000093173">
    <property type="component" value="Unassembled WGS sequence"/>
</dbReference>
<comment type="similarity">
    <text evidence="2">Belongs to the YkuD family.</text>
</comment>
<proteinExistence type="inferred from homology"/>
<keyword evidence="3" id="KW-0808">Transferase</keyword>
<accession>A0A1B9QXE5</accession>
<dbReference type="Gene3D" id="2.40.440.10">
    <property type="entry name" value="L,D-transpeptidase catalytic domain-like"/>
    <property type="match status" value="1"/>
</dbReference>
<dbReference type="GO" id="GO:0071555">
    <property type="term" value="P:cell wall organization"/>
    <property type="evidence" value="ECO:0007669"/>
    <property type="project" value="UniProtKB-UniRule"/>
</dbReference>
<dbReference type="CDD" id="cd16913">
    <property type="entry name" value="YkuD_like"/>
    <property type="match status" value="1"/>
</dbReference>
<name>A0A1B9QXE5_9VIBR</name>
<evidence type="ECO:0000256" key="2">
    <source>
        <dbReference type="ARBA" id="ARBA00005992"/>
    </source>
</evidence>
<dbReference type="GO" id="GO:0008360">
    <property type="term" value="P:regulation of cell shape"/>
    <property type="evidence" value="ECO:0007669"/>
    <property type="project" value="UniProtKB-UniRule"/>
</dbReference>
<evidence type="ECO:0000256" key="6">
    <source>
        <dbReference type="ARBA" id="ARBA00023316"/>
    </source>
</evidence>
<feature type="active site" description="Nucleophile" evidence="7">
    <location>
        <position position="179"/>
    </location>
</feature>
<dbReference type="EMBL" id="MAJZ01000645">
    <property type="protein sequence ID" value="OCH74506.1"/>
    <property type="molecule type" value="Genomic_DNA"/>
</dbReference>
<dbReference type="GO" id="GO:0009252">
    <property type="term" value="P:peptidoglycan biosynthetic process"/>
    <property type="evidence" value="ECO:0007669"/>
    <property type="project" value="UniProtKB-UniPathway"/>
</dbReference>
<evidence type="ECO:0000256" key="1">
    <source>
        <dbReference type="ARBA" id="ARBA00004752"/>
    </source>
</evidence>
<dbReference type="PROSITE" id="PS52029">
    <property type="entry name" value="LD_TPASE"/>
    <property type="match status" value="1"/>
</dbReference>
<dbReference type="GO" id="GO:0004180">
    <property type="term" value="F:carboxypeptidase activity"/>
    <property type="evidence" value="ECO:0007669"/>
    <property type="project" value="UniProtKB-ARBA"/>
</dbReference>
<dbReference type="PANTHER" id="PTHR36699">
    <property type="entry name" value="LD-TRANSPEPTIDASE"/>
    <property type="match status" value="1"/>
</dbReference>
<gene>
    <name evidence="9" type="ORF">A6E14_12660</name>
</gene>
<evidence type="ECO:0000256" key="7">
    <source>
        <dbReference type="PROSITE-ProRule" id="PRU01373"/>
    </source>
</evidence>
<dbReference type="Pfam" id="PF03734">
    <property type="entry name" value="YkuD"/>
    <property type="match status" value="1"/>
</dbReference>
<dbReference type="SUPFAM" id="SSF141523">
    <property type="entry name" value="L,D-transpeptidase catalytic domain-like"/>
    <property type="match status" value="1"/>
</dbReference>
<evidence type="ECO:0000256" key="3">
    <source>
        <dbReference type="ARBA" id="ARBA00022679"/>
    </source>
</evidence>
<keyword evidence="5 7" id="KW-0573">Peptidoglycan synthesis</keyword>
<comment type="pathway">
    <text evidence="1 7">Cell wall biogenesis; peptidoglycan biosynthesis.</text>
</comment>
<dbReference type="PANTHER" id="PTHR36699:SF1">
    <property type="entry name" value="L,D-TRANSPEPTIDASE YAFK-RELATED"/>
    <property type="match status" value="1"/>
</dbReference>
<dbReference type="UniPathway" id="UPA00219"/>
<dbReference type="GO" id="GO:0016740">
    <property type="term" value="F:transferase activity"/>
    <property type="evidence" value="ECO:0007669"/>
    <property type="project" value="UniProtKB-KW"/>
</dbReference>
<dbReference type="RefSeq" id="WP_065577069.1">
    <property type="nucleotide sequence ID" value="NZ_JBNGCH010000645.1"/>
</dbReference>
<evidence type="ECO:0000256" key="4">
    <source>
        <dbReference type="ARBA" id="ARBA00022960"/>
    </source>
</evidence>
<keyword evidence="6 7" id="KW-0961">Cell wall biogenesis/degradation</keyword>
<evidence type="ECO:0000256" key="5">
    <source>
        <dbReference type="ARBA" id="ARBA00022984"/>
    </source>
</evidence>
<comment type="caution">
    <text evidence="9">The sequence shown here is derived from an EMBL/GenBank/DDBJ whole genome shotgun (WGS) entry which is preliminary data.</text>
</comment>
<sequence>MSRISISLNSALLTVIMTLLVLLMTPPVSGSIQLTSSVMISGPDRADRLKSVDKSKRVESSTNSTIDLVKVDKSKRRMYLLKDETVIQEFRIALGARPKGHKLWEGDQRTPEGLYNLDFVIEHSAFYRSIHIDYPNQKDIEWARYKGINPGGNIKIHGLKNGDRRKPEYVQSFDWTNGCIAITNAEMDVFLSLVESGTPILIEW</sequence>
<organism evidence="9 10">
    <name type="scientific">Vibrio genomosp. F10</name>
    <dbReference type="NCBI Taxonomy" id="723171"/>
    <lineage>
        <taxon>Bacteria</taxon>
        <taxon>Pseudomonadati</taxon>
        <taxon>Pseudomonadota</taxon>
        <taxon>Gammaproteobacteria</taxon>
        <taxon>Vibrionales</taxon>
        <taxon>Vibrionaceae</taxon>
        <taxon>Vibrio</taxon>
    </lineage>
</organism>
<feature type="active site" description="Proton donor/acceptor" evidence="7">
    <location>
        <position position="157"/>
    </location>
</feature>
<keyword evidence="4 7" id="KW-0133">Cell shape</keyword>
<feature type="domain" description="L,D-TPase catalytic" evidence="8">
    <location>
        <begin position="67"/>
        <end position="203"/>
    </location>
</feature>
<dbReference type="InterPro" id="IPR005490">
    <property type="entry name" value="LD_TPept_cat_dom"/>
</dbReference>
<evidence type="ECO:0000259" key="8">
    <source>
        <dbReference type="PROSITE" id="PS52029"/>
    </source>
</evidence>
<reference evidence="10" key="1">
    <citation type="submission" date="2016-06" db="EMBL/GenBank/DDBJ databases">
        <authorList>
            <person name="Hehemann J.-H."/>
            <person name="Arevalo P."/>
            <person name="Datta M.S."/>
            <person name="Polz M.F."/>
        </authorList>
    </citation>
    <scope>NUCLEOTIDE SEQUENCE [LARGE SCALE GENOMIC DNA]</scope>
    <source>
        <strain evidence="10">9CSC122</strain>
    </source>
</reference>
<dbReference type="AlphaFoldDB" id="A0A1B9QXE5"/>
<evidence type="ECO:0000313" key="9">
    <source>
        <dbReference type="EMBL" id="OCH74506.1"/>
    </source>
</evidence>
<protein>
    <recommendedName>
        <fullName evidence="8">L,D-TPase catalytic domain-containing protein</fullName>
    </recommendedName>
</protein>
<dbReference type="InterPro" id="IPR038063">
    <property type="entry name" value="Transpep_catalytic_dom"/>
</dbReference>